<evidence type="ECO:0000313" key="2">
    <source>
        <dbReference type="EMBL" id="KAK2025515.1"/>
    </source>
</evidence>
<dbReference type="Proteomes" id="UP001232148">
    <property type="component" value="Unassembled WGS sequence"/>
</dbReference>
<feature type="region of interest" description="Disordered" evidence="1">
    <location>
        <begin position="110"/>
        <end position="158"/>
    </location>
</feature>
<evidence type="ECO:0000256" key="1">
    <source>
        <dbReference type="SAM" id="MobiDB-lite"/>
    </source>
</evidence>
<protein>
    <submittedName>
        <fullName evidence="2">Uncharacterized protein</fullName>
    </submittedName>
</protein>
<keyword evidence="3" id="KW-1185">Reference proteome</keyword>
<gene>
    <name evidence="2" type="ORF">LX32DRAFT_52964</name>
</gene>
<reference evidence="2" key="1">
    <citation type="submission" date="2021-06" db="EMBL/GenBank/DDBJ databases">
        <title>Comparative genomics, transcriptomics and evolutionary studies reveal genomic signatures of adaptation to plant cell wall in hemibiotrophic fungi.</title>
        <authorList>
            <consortium name="DOE Joint Genome Institute"/>
            <person name="Baroncelli R."/>
            <person name="Diaz J.F."/>
            <person name="Benocci T."/>
            <person name="Peng M."/>
            <person name="Battaglia E."/>
            <person name="Haridas S."/>
            <person name="Andreopoulos W."/>
            <person name="Labutti K."/>
            <person name="Pangilinan J."/>
            <person name="Floch G.L."/>
            <person name="Makela M.R."/>
            <person name="Henrissat B."/>
            <person name="Grigoriev I.V."/>
            <person name="Crouch J.A."/>
            <person name="De Vries R.P."/>
            <person name="Sukno S.A."/>
            <person name="Thon M.R."/>
        </authorList>
    </citation>
    <scope>NUCLEOTIDE SEQUENCE</scope>
    <source>
        <strain evidence="2">MAFF235873</strain>
    </source>
</reference>
<organism evidence="2 3">
    <name type="scientific">Colletotrichum zoysiae</name>
    <dbReference type="NCBI Taxonomy" id="1216348"/>
    <lineage>
        <taxon>Eukaryota</taxon>
        <taxon>Fungi</taxon>
        <taxon>Dikarya</taxon>
        <taxon>Ascomycota</taxon>
        <taxon>Pezizomycotina</taxon>
        <taxon>Sordariomycetes</taxon>
        <taxon>Hypocreomycetidae</taxon>
        <taxon>Glomerellales</taxon>
        <taxon>Glomerellaceae</taxon>
        <taxon>Colletotrichum</taxon>
        <taxon>Colletotrichum graminicola species complex</taxon>
    </lineage>
</organism>
<proteinExistence type="predicted"/>
<sequence>MGLDRQNHRVTYLVVPLQRLSGTTGARLSHRGLLISDPCPQYHIVISHPFACSELLKQSFPLGRRLSTTQSGKGNTPITTNIPKYMRPDDVLFRVSTWLGASTLEVQKHTHTHTHTHLQSTNPLRHIPVKDTSESFDTKRKTNSSILYTHKNSHVPRT</sequence>
<comment type="caution">
    <text evidence="2">The sequence shown here is derived from an EMBL/GenBank/DDBJ whole genome shotgun (WGS) entry which is preliminary data.</text>
</comment>
<accession>A0AAD9M129</accession>
<feature type="compositionally biased region" description="Basic and acidic residues" evidence="1">
    <location>
        <begin position="128"/>
        <end position="140"/>
    </location>
</feature>
<dbReference type="AlphaFoldDB" id="A0AAD9M129"/>
<evidence type="ECO:0000313" key="3">
    <source>
        <dbReference type="Proteomes" id="UP001232148"/>
    </source>
</evidence>
<dbReference type="EMBL" id="MU842935">
    <property type="protein sequence ID" value="KAK2025515.1"/>
    <property type="molecule type" value="Genomic_DNA"/>
</dbReference>
<name>A0AAD9M129_9PEZI</name>